<keyword evidence="2" id="KW-0813">Transport</keyword>
<keyword evidence="8 9" id="KW-0472">Membrane</keyword>
<dbReference type="GO" id="GO:0006605">
    <property type="term" value="P:protein targeting"/>
    <property type="evidence" value="ECO:0007669"/>
    <property type="project" value="InterPro"/>
</dbReference>
<dbReference type="EMBL" id="VSSQ01051823">
    <property type="protein sequence ID" value="MPN05939.1"/>
    <property type="molecule type" value="Genomic_DNA"/>
</dbReference>
<dbReference type="PANTHER" id="PTHR33910:SF1">
    <property type="entry name" value="PROTEIN TRANSLOCASE SUBUNIT SECE"/>
    <property type="match status" value="1"/>
</dbReference>
<dbReference type="InterPro" id="IPR005807">
    <property type="entry name" value="SecE_bac"/>
</dbReference>
<protein>
    <submittedName>
        <fullName evidence="10">Protein translocase subunit SecE</fullName>
    </submittedName>
</protein>
<reference evidence="10" key="1">
    <citation type="submission" date="2019-08" db="EMBL/GenBank/DDBJ databases">
        <authorList>
            <person name="Kucharzyk K."/>
            <person name="Murdoch R.W."/>
            <person name="Higgins S."/>
            <person name="Loffler F."/>
        </authorList>
    </citation>
    <scope>NUCLEOTIDE SEQUENCE</scope>
</reference>
<accession>A0A645EXP5</accession>
<dbReference type="AlphaFoldDB" id="A0A645EXP5"/>
<dbReference type="PANTHER" id="PTHR33910">
    <property type="entry name" value="PROTEIN TRANSLOCASE SUBUNIT SECE"/>
    <property type="match status" value="1"/>
</dbReference>
<keyword evidence="4 9" id="KW-0812">Transmembrane</keyword>
<evidence type="ECO:0000256" key="2">
    <source>
        <dbReference type="ARBA" id="ARBA00022448"/>
    </source>
</evidence>
<evidence type="ECO:0000256" key="5">
    <source>
        <dbReference type="ARBA" id="ARBA00022927"/>
    </source>
</evidence>
<evidence type="ECO:0000256" key="6">
    <source>
        <dbReference type="ARBA" id="ARBA00022989"/>
    </source>
</evidence>
<evidence type="ECO:0000256" key="7">
    <source>
        <dbReference type="ARBA" id="ARBA00023010"/>
    </source>
</evidence>
<organism evidence="10">
    <name type="scientific">bioreactor metagenome</name>
    <dbReference type="NCBI Taxonomy" id="1076179"/>
    <lineage>
        <taxon>unclassified sequences</taxon>
        <taxon>metagenomes</taxon>
        <taxon>ecological metagenomes</taxon>
    </lineage>
</organism>
<keyword evidence="5" id="KW-0653">Protein transport</keyword>
<evidence type="ECO:0000256" key="4">
    <source>
        <dbReference type="ARBA" id="ARBA00022692"/>
    </source>
</evidence>
<dbReference type="GO" id="GO:0005886">
    <property type="term" value="C:plasma membrane"/>
    <property type="evidence" value="ECO:0007669"/>
    <property type="project" value="TreeGrafter"/>
</dbReference>
<dbReference type="NCBIfam" id="TIGR00964">
    <property type="entry name" value="secE_bact"/>
    <property type="match status" value="1"/>
</dbReference>
<evidence type="ECO:0000256" key="1">
    <source>
        <dbReference type="ARBA" id="ARBA00004370"/>
    </source>
</evidence>
<dbReference type="GO" id="GO:0008320">
    <property type="term" value="F:protein transmembrane transporter activity"/>
    <property type="evidence" value="ECO:0007669"/>
    <property type="project" value="InterPro"/>
</dbReference>
<dbReference type="Gene3D" id="1.20.5.1030">
    <property type="entry name" value="Preprotein translocase secy subunit"/>
    <property type="match status" value="1"/>
</dbReference>
<dbReference type="HAMAP" id="MF_00422">
    <property type="entry name" value="SecE"/>
    <property type="match status" value="1"/>
</dbReference>
<evidence type="ECO:0000313" key="10">
    <source>
        <dbReference type="EMBL" id="MPN05939.1"/>
    </source>
</evidence>
<dbReference type="GO" id="GO:0043952">
    <property type="term" value="P:protein transport by the Sec complex"/>
    <property type="evidence" value="ECO:0007669"/>
    <property type="project" value="TreeGrafter"/>
</dbReference>
<evidence type="ECO:0000256" key="9">
    <source>
        <dbReference type="SAM" id="Phobius"/>
    </source>
</evidence>
<keyword evidence="6 9" id="KW-1133">Transmembrane helix</keyword>
<evidence type="ECO:0000256" key="3">
    <source>
        <dbReference type="ARBA" id="ARBA00022475"/>
    </source>
</evidence>
<dbReference type="GO" id="GO:0009306">
    <property type="term" value="P:protein secretion"/>
    <property type="evidence" value="ECO:0007669"/>
    <property type="project" value="InterPro"/>
</dbReference>
<gene>
    <name evidence="10" type="primary">secE_34</name>
    <name evidence="10" type="ORF">SDC9_153193</name>
</gene>
<evidence type="ECO:0000256" key="8">
    <source>
        <dbReference type="ARBA" id="ARBA00023136"/>
    </source>
</evidence>
<dbReference type="PROSITE" id="PS01067">
    <property type="entry name" value="SECE_SEC61G"/>
    <property type="match status" value="1"/>
</dbReference>
<dbReference type="InterPro" id="IPR038379">
    <property type="entry name" value="SecE_sf"/>
</dbReference>
<keyword evidence="7" id="KW-0811">Translocation</keyword>
<dbReference type="Pfam" id="PF00584">
    <property type="entry name" value="SecE"/>
    <property type="match status" value="1"/>
</dbReference>
<keyword evidence="3" id="KW-1003">Cell membrane</keyword>
<comment type="caution">
    <text evidence="10">The sequence shown here is derived from an EMBL/GenBank/DDBJ whole genome shotgun (WGS) entry which is preliminary data.</text>
</comment>
<feature type="transmembrane region" description="Helical" evidence="9">
    <location>
        <begin position="43"/>
        <end position="69"/>
    </location>
</feature>
<sequence>MAEEKAKKPGITVRLRKFFRDLRSELKKVVWPSRKQVVNNTGIVIACVLLAGVVVWVLDAAFLGLLSLITSAL</sequence>
<proteinExistence type="inferred from homology"/>
<comment type="subcellular location">
    <subcellularLocation>
        <location evidence="1">Membrane</location>
    </subcellularLocation>
</comment>
<dbReference type="PRINTS" id="PR01650">
    <property type="entry name" value="SECETRNLCASE"/>
</dbReference>
<dbReference type="InterPro" id="IPR001901">
    <property type="entry name" value="Translocase_SecE/Sec61-g"/>
</dbReference>
<dbReference type="GO" id="GO:0006886">
    <property type="term" value="P:intracellular protein transport"/>
    <property type="evidence" value="ECO:0007669"/>
    <property type="project" value="InterPro"/>
</dbReference>
<name>A0A645EXP5_9ZZZZ</name>